<dbReference type="InterPro" id="IPR032625">
    <property type="entry name" value="M64_N"/>
</dbReference>
<dbReference type="InterPro" id="IPR019026">
    <property type="entry name" value="Peptidase_M64_IgA"/>
</dbReference>
<reference evidence="4" key="1">
    <citation type="submission" date="2018-02" db="EMBL/GenBank/DDBJ databases">
        <authorList>
            <person name="Clavel T."/>
            <person name="Strowig T."/>
        </authorList>
    </citation>
    <scope>NUCLEOTIDE SEQUENCE [LARGE SCALE GENOMIC DNA]</scope>
    <source>
        <strain evidence="4">DSM 100764</strain>
    </source>
</reference>
<dbReference type="Pfam" id="PF16217">
    <property type="entry name" value="M64_N"/>
    <property type="match status" value="1"/>
</dbReference>
<dbReference type="Gene3D" id="2.60.40.3250">
    <property type="entry name" value="Peptidase M64, N-terminal domain"/>
    <property type="match status" value="1"/>
</dbReference>
<organism evidence="3 4">
    <name type="scientific">Paramuribaculum intestinale</name>
    <dbReference type="NCBI Taxonomy" id="2094151"/>
    <lineage>
        <taxon>Bacteria</taxon>
        <taxon>Pseudomonadati</taxon>
        <taxon>Bacteroidota</taxon>
        <taxon>Bacteroidia</taxon>
        <taxon>Bacteroidales</taxon>
        <taxon>Muribaculaceae</taxon>
        <taxon>Paramuribaculum</taxon>
    </lineage>
</organism>
<dbReference type="EMBL" id="PUBV01000019">
    <property type="protein sequence ID" value="PWB06793.1"/>
    <property type="molecule type" value="Genomic_DNA"/>
</dbReference>
<name>A0A2V1IQJ2_9BACT</name>
<gene>
    <name evidence="3" type="ORF">C5O25_09115</name>
</gene>
<proteinExistence type="predicted"/>
<dbReference type="AlphaFoldDB" id="A0A2V1IQJ2"/>
<dbReference type="InterPro" id="IPR038171">
    <property type="entry name" value="M64_N_sf"/>
</dbReference>
<dbReference type="GO" id="GO:0008237">
    <property type="term" value="F:metallopeptidase activity"/>
    <property type="evidence" value="ECO:0007669"/>
    <property type="project" value="InterPro"/>
</dbReference>
<keyword evidence="1" id="KW-0732">Signal</keyword>
<feature type="chain" id="PRO_5016053266" evidence="1">
    <location>
        <begin position="21"/>
        <end position="426"/>
    </location>
</feature>
<dbReference type="RefSeq" id="WP_107036434.1">
    <property type="nucleotide sequence ID" value="NZ_CAOMDK010000022.1"/>
</dbReference>
<feature type="signal peptide" evidence="1">
    <location>
        <begin position="1"/>
        <end position="20"/>
    </location>
</feature>
<keyword evidence="4" id="KW-1185">Reference proteome</keyword>
<evidence type="ECO:0000313" key="4">
    <source>
        <dbReference type="Proteomes" id="UP000244925"/>
    </source>
</evidence>
<dbReference type="InterPro" id="IPR024079">
    <property type="entry name" value="MetalloPept_cat_dom_sf"/>
</dbReference>
<dbReference type="Gene3D" id="3.40.390.10">
    <property type="entry name" value="Collagenase (Catalytic Domain)"/>
    <property type="match status" value="1"/>
</dbReference>
<accession>A0A2V1IQJ2</accession>
<dbReference type="GeneID" id="93425713"/>
<comment type="caution">
    <text evidence="3">The sequence shown here is derived from an EMBL/GenBank/DDBJ whole genome shotgun (WGS) entry which is preliminary data.</text>
</comment>
<feature type="domain" description="Peptidase M64 N-terminal" evidence="2">
    <location>
        <begin position="22"/>
        <end position="137"/>
    </location>
</feature>
<protein>
    <submittedName>
        <fullName evidence="3">Peptidase M64</fullName>
    </submittedName>
</protein>
<sequence>MLSLRHTLIALAATALTASADDFDRHFCDSTLRLDYIFAGDASRQGVYLASSSKSAGWAGRRTRLDRMPLSGNGSVTVTDPATGDTLYTTTFSSLFHEWLSTPEALTTPKAMSNVFLVPLPKDSARITISLLDSRHRPMASMSHIYRPDDELVGRPDATPQPHRYIHRGGDTDKAIDVAILAEGYTAEQTDSFYTHAAQAVEAILAHEPFRSMPERFNFVAVASPSADEGVSVPRLSDWRSTAFSSHFSTFYSDRYLTTSALPAVHDALRGIPYEHIIILANTPEYGGGGIYNSYTLTAARHPLMRPVVVHEFGHSFGGLADEYFYEQDVMSDTYPLDVEPWEPNITTLVDFPSKWQALIPDSVPQPTPVADANRYPIGLYEGGGYSFKGVYRPADQCRMRTNAHPSFCPACTDAMRRLILFYTEP</sequence>
<evidence type="ECO:0000256" key="1">
    <source>
        <dbReference type="SAM" id="SignalP"/>
    </source>
</evidence>
<dbReference type="Proteomes" id="UP000244925">
    <property type="component" value="Unassembled WGS sequence"/>
</dbReference>
<dbReference type="Pfam" id="PF09471">
    <property type="entry name" value="Peptidase_M64"/>
    <property type="match status" value="2"/>
</dbReference>
<evidence type="ECO:0000313" key="3">
    <source>
        <dbReference type="EMBL" id="PWB06793.1"/>
    </source>
</evidence>
<evidence type="ECO:0000259" key="2">
    <source>
        <dbReference type="Pfam" id="PF16217"/>
    </source>
</evidence>